<feature type="region of interest" description="Disordered" evidence="1">
    <location>
        <begin position="210"/>
        <end position="230"/>
    </location>
</feature>
<sequence length="292" mass="32192">MGECEIEEGEACDYMDNDDRNIDIDVALSYISLFTFLVTLSSWCFYRMIGFRTSWGSTKKDFEGGVSADTLGARFGGYGTFLPTYQRSPSIRSNPVAQHKVQSHGIQASSHDDQLVEGALQNSMGSISETVSARPEAASRSAFPLRVAKPFPEDRLVKPQSSRECVSGYEPQKGPVNPSNQKMLKVRIKVGSDNCLPELKTSAIYSNLGLDMSPSSSSEDTDSPSECERDFPDSLEEHIYSPSYIVRIMTSSPIPSGAMLSPLHDCLLNLSEKRFLDHKRTVSVKRVLCHAG</sequence>
<reference evidence="3" key="2">
    <citation type="journal article" date="2023" name="Int. J. Mol. Sci.">
        <title>De Novo Assembly and Annotation of 11 Diverse Shrub Willow (Salix) Genomes Reveals Novel Gene Organization in Sex-Linked Regions.</title>
        <authorList>
            <person name="Hyden B."/>
            <person name="Feng K."/>
            <person name="Yates T.B."/>
            <person name="Jawdy S."/>
            <person name="Cereghino C."/>
            <person name="Smart L.B."/>
            <person name="Muchero W."/>
        </authorList>
    </citation>
    <scope>NUCLEOTIDE SEQUENCE</scope>
    <source>
        <tissue evidence="3">Shoot tip</tissue>
    </source>
</reference>
<comment type="caution">
    <text evidence="3">The sequence shown here is derived from an EMBL/GenBank/DDBJ whole genome shotgun (WGS) entry which is preliminary data.</text>
</comment>
<evidence type="ECO:0000313" key="3">
    <source>
        <dbReference type="EMBL" id="KAJ6757175.1"/>
    </source>
</evidence>
<dbReference type="PANTHER" id="PTHR46524">
    <property type="entry name" value="CW-TYPE ZINC FINGER"/>
    <property type="match status" value="1"/>
</dbReference>
<evidence type="ECO:0000256" key="2">
    <source>
        <dbReference type="SAM" id="Phobius"/>
    </source>
</evidence>
<keyword evidence="2" id="KW-1133">Transmembrane helix</keyword>
<organism evidence="3 4">
    <name type="scientific">Salix koriyanagi</name>
    <dbReference type="NCBI Taxonomy" id="2511006"/>
    <lineage>
        <taxon>Eukaryota</taxon>
        <taxon>Viridiplantae</taxon>
        <taxon>Streptophyta</taxon>
        <taxon>Embryophyta</taxon>
        <taxon>Tracheophyta</taxon>
        <taxon>Spermatophyta</taxon>
        <taxon>Magnoliopsida</taxon>
        <taxon>eudicotyledons</taxon>
        <taxon>Gunneridae</taxon>
        <taxon>Pentapetalae</taxon>
        <taxon>rosids</taxon>
        <taxon>fabids</taxon>
        <taxon>Malpighiales</taxon>
        <taxon>Salicaceae</taxon>
        <taxon>Saliceae</taxon>
        <taxon>Salix</taxon>
    </lineage>
</organism>
<keyword evidence="2" id="KW-0472">Membrane</keyword>
<accession>A0A9Q0VY70</accession>
<feature type="region of interest" description="Disordered" evidence="1">
    <location>
        <begin position="158"/>
        <end position="179"/>
    </location>
</feature>
<dbReference type="InterPro" id="IPR055300">
    <property type="entry name" value="CWZF3/5/7"/>
</dbReference>
<protein>
    <submittedName>
        <fullName evidence="3">CW-TYPE ZINC FINGER</fullName>
    </submittedName>
</protein>
<gene>
    <name evidence="3" type="ORF">OIU74_026425</name>
</gene>
<dbReference type="Proteomes" id="UP001151752">
    <property type="component" value="Chromosome 13"/>
</dbReference>
<reference evidence="3" key="1">
    <citation type="submission" date="2022-11" db="EMBL/GenBank/DDBJ databases">
        <authorList>
            <person name="Hyden B.L."/>
            <person name="Feng K."/>
            <person name="Yates T."/>
            <person name="Jawdy S."/>
            <person name="Smart L.B."/>
            <person name="Muchero W."/>
        </authorList>
    </citation>
    <scope>NUCLEOTIDE SEQUENCE</scope>
    <source>
        <tissue evidence="3">Shoot tip</tissue>
    </source>
</reference>
<name>A0A9Q0VY70_9ROSI</name>
<feature type="transmembrane region" description="Helical" evidence="2">
    <location>
        <begin position="27"/>
        <end position="46"/>
    </location>
</feature>
<evidence type="ECO:0000313" key="4">
    <source>
        <dbReference type="Proteomes" id="UP001151752"/>
    </source>
</evidence>
<evidence type="ECO:0000256" key="1">
    <source>
        <dbReference type="SAM" id="MobiDB-lite"/>
    </source>
</evidence>
<proteinExistence type="predicted"/>
<dbReference type="PANTHER" id="PTHR46524:SF7">
    <property type="entry name" value="CW-TYPE ZINC FINGER"/>
    <property type="match status" value="1"/>
</dbReference>
<keyword evidence="2" id="KW-0812">Transmembrane</keyword>
<dbReference type="AlphaFoldDB" id="A0A9Q0VY70"/>
<keyword evidence="4" id="KW-1185">Reference proteome</keyword>
<dbReference type="EMBL" id="JAPFFM010000007">
    <property type="protein sequence ID" value="KAJ6757175.1"/>
    <property type="molecule type" value="Genomic_DNA"/>
</dbReference>